<sequence length="89" mass="10864">LLQTYYNIRKEKEKRTQQTPQLSIFRKSLFWDTDFNKLNWKQQYKAIIKRIFERGNEKEKKELIRFYGKKKVQEVLGQTSPDPYTLSTS</sequence>
<dbReference type="EMBL" id="ARYN01000040">
    <property type="protein sequence ID" value="ORL43544.1"/>
    <property type="molecule type" value="Genomic_DNA"/>
</dbReference>
<comment type="caution">
    <text evidence="2">The sequence shown here is derived from an EMBL/GenBank/DDBJ whole genome shotgun (WGS) entry which is preliminary data.</text>
</comment>
<gene>
    <name evidence="2" type="ORF">IIF7_20236</name>
</gene>
<dbReference type="Pfam" id="PF21956">
    <property type="entry name" value="DUF6922"/>
    <property type="match status" value="1"/>
</dbReference>
<feature type="non-terminal residue" evidence="2">
    <location>
        <position position="1"/>
    </location>
</feature>
<protein>
    <submittedName>
        <fullName evidence="2">Plasmid maintenance system antidote protein</fullName>
    </submittedName>
</protein>
<organism evidence="2 3">
    <name type="scientific">Zunongwangia atlantica 22II14-10F7</name>
    <dbReference type="NCBI Taxonomy" id="1185767"/>
    <lineage>
        <taxon>Bacteria</taxon>
        <taxon>Pseudomonadati</taxon>
        <taxon>Bacteroidota</taxon>
        <taxon>Flavobacteriia</taxon>
        <taxon>Flavobacteriales</taxon>
        <taxon>Flavobacteriaceae</taxon>
        <taxon>Zunongwangia</taxon>
    </lineage>
</organism>
<proteinExistence type="predicted"/>
<accession>A0A1Y1SYR4</accession>
<feature type="domain" description="DUF6922" evidence="1">
    <location>
        <begin position="25"/>
        <end position="76"/>
    </location>
</feature>
<dbReference type="InterPro" id="IPR053830">
    <property type="entry name" value="DUF6922"/>
</dbReference>
<keyword evidence="3" id="KW-1185">Reference proteome</keyword>
<dbReference type="RefSeq" id="WP_394335068.1">
    <property type="nucleotide sequence ID" value="NZ_ARYN01000040.1"/>
</dbReference>
<evidence type="ECO:0000313" key="2">
    <source>
        <dbReference type="EMBL" id="ORL43544.1"/>
    </source>
</evidence>
<dbReference type="Proteomes" id="UP000192746">
    <property type="component" value="Unassembled WGS sequence"/>
</dbReference>
<name>A0A1Y1SYR4_9FLAO</name>
<evidence type="ECO:0000313" key="3">
    <source>
        <dbReference type="Proteomes" id="UP000192746"/>
    </source>
</evidence>
<evidence type="ECO:0000259" key="1">
    <source>
        <dbReference type="Pfam" id="PF21956"/>
    </source>
</evidence>
<dbReference type="STRING" id="1185767.IIF7_20236"/>
<dbReference type="AlphaFoldDB" id="A0A1Y1SYR4"/>
<reference evidence="2 3" key="1">
    <citation type="submission" date="2013-04" db="EMBL/GenBank/DDBJ databases">
        <title>Zunongwangia sp. 22II14-10F7 Genome Sequencing.</title>
        <authorList>
            <person name="Lai Q."/>
            <person name="Shao Z."/>
        </authorList>
    </citation>
    <scope>NUCLEOTIDE SEQUENCE [LARGE SCALE GENOMIC DNA]</scope>
    <source>
        <strain evidence="2 3">22II14-10F7</strain>
    </source>
</reference>